<evidence type="ECO:0000313" key="13">
    <source>
        <dbReference type="Proteomes" id="UP001174997"/>
    </source>
</evidence>
<organism evidence="12 13">
    <name type="scientific">Cercophora samala</name>
    <dbReference type="NCBI Taxonomy" id="330535"/>
    <lineage>
        <taxon>Eukaryota</taxon>
        <taxon>Fungi</taxon>
        <taxon>Dikarya</taxon>
        <taxon>Ascomycota</taxon>
        <taxon>Pezizomycotina</taxon>
        <taxon>Sordariomycetes</taxon>
        <taxon>Sordariomycetidae</taxon>
        <taxon>Sordariales</taxon>
        <taxon>Lasiosphaeriaceae</taxon>
        <taxon>Cercophora</taxon>
    </lineage>
</organism>
<evidence type="ECO:0000256" key="2">
    <source>
        <dbReference type="ARBA" id="ARBA00009150"/>
    </source>
</evidence>
<feature type="compositionally biased region" description="Low complexity" evidence="9">
    <location>
        <begin position="12"/>
        <end position="21"/>
    </location>
</feature>
<feature type="compositionally biased region" description="Pro residues" evidence="9">
    <location>
        <begin position="628"/>
        <end position="639"/>
    </location>
</feature>
<sequence length="1162" mass="126484">MFSNQGGRKSVDSLSSTLSASHRTEFPFHGKGPSSPQRQRRDSTASSIYSVGGSLDASAGWTNSVFESGQNAISTLLQPPIVRTGLLPHTSAPASSAHKPPTARDIPPVTLTNVPHVDVSEFKPYLSQVGALYEQLRRIQAEEDENANASNRRNTKGDEAPETPVDEGHLRPARRPGLSSRRTSTASITSLSSIDSPTLPRRSSSGLRTRQAQGPPPLSTVPAVYFEEDFHLENPRTFDVVSERSEVVRPAPGDDKGGPNGQAAAPRKALATNAILQEKLSWYMDTIEWHLIQSISTASTTFFSALGSLRELHSEAADSVERIKALRKELENLDEEIATGGLNIIQQRRRRENLKQLHDAVTQLRQIVDGVAVCESLVDAGNITEALDNIDALEKLISGELPEGGNQSGVNLVDLRGATALQGVSNDLTTLRFRIGKAYEGRFLKTLLTDLQNHVKQVSTQEVLMRWSSASMRARGAHSREPSAFPSYMAATDILRIELLPSLTGLHRAKFITVAATAYREAAMKEIKAIIRRPLPSSSDEDTASMMSMQSSSTTNRGASPRTQQDRSIQLARNLRALDPLDAENLLVEIYIGVTEALRRLSTQMKVLLDVASTIGDAGPSGLKSPPLRSPPMSPPARPPSRAAVEAQEEIHAAVDISNFLGQAIDAAQEKIVKVLRVRSEQSKRLDLVSFLRYFTLNLHFANECEAISGRSGTALKTLVNGHITDFVKLHGDAQTQKLAQGMESDQWGAADFTEKDTELLNRILECSTRDAVAWTEGTQVWYPHPDAPKERGEGEANGDNEPDVLSAQTNGGGITNSPAATRTRTRSAVIEAESYLLPNSAILCMTGMENFLQLITSIPSMTTDISSSLIAYLQLFNSRCKQLILGAGATRSAGLRNITTKHLALASQALSFMAAIIPYVREFVRRHCTGSTITSTIGEFDKVRRDFMEHQNSIYDKLVEIMTGRVGLAGRKLRSLPWNDASAPEGVNEYMEGLAKDTITLHKNLTRHLPEGTVKYIMMPVFRNYKETLGSAFREVEVGSVGKERMLRDVEFFESRLSRIDGFEDAGDHLLNVINSKTVVVETPASSLTVDKIPSRAGSRAGSRAASPAPPALGHSLTVNISTSPSNDAEEGKKSTESRGGSSSEGKTTTEKNLPPAEEKE</sequence>
<dbReference type="AlphaFoldDB" id="A0AA40DGW1"/>
<feature type="region of interest" description="Disordered" evidence="9">
    <location>
        <begin position="1"/>
        <end position="46"/>
    </location>
</feature>
<dbReference type="Gene3D" id="6.10.250.860">
    <property type="match status" value="1"/>
</dbReference>
<dbReference type="GO" id="GO:0042147">
    <property type="term" value="P:retrograde transport, endosome to Golgi"/>
    <property type="evidence" value="ECO:0007669"/>
    <property type="project" value="InterPro"/>
</dbReference>
<feature type="compositionally biased region" description="Polar residues" evidence="9">
    <location>
        <begin position="201"/>
        <end position="212"/>
    </location>
</feature>
<feature type="compositionally biased region" description="Low complexity" evidence="9">
    <location>
        <begin position="1139"/>
        <end position="1148"/>
    </location>
</feature>
<feature type="compositionally biased region" description="Low complexity" evidence="9">
    <location>
        <begin position="1096"/>
        <end position="1108"/>
    </location>
</feature>
<evidence type="ECO:0000256" key="4">
    <source>
        <dbReference type="ARBA" id="ARBA00022448"/>
    </source>
</evidence>
<reference evidence="12" key="1">
    <citation type="submission" date="2023-06" db="EMBL/GenBank/DDBJ databases">
        <title>Genome-scale phylogeny and comparative genomics of the fungal order Sordariales.</title>
        <authorList>
            <consortium name="Lawrence Berkeley National Laboratory"/>
            <person name="Hensen N."/>
            <person name="Bonometti L."/>
            <person name="Westerberg I."/>
            <person name="Brannstrom I.O."/>
            <person name="Guillou S."/>
            <person name="Cros-Aarteil S."/>
            <person name="Calhoun S."/>
            <person name="Haridas S."/>
            <person name="Kuo A."/>
            <person name="Mondo S."/>
            <person name="Pangilinan J."/>
            <person name="Riley R."/>
            <person name="Labutti K."/>
            <person name="Andreopoulos B."/>
            <person name="Lipzen A."/>
            <person name="Chen C."/>
            <person name="Yanf M."/>
            <person name="Daum C."/>
            <person name="Ng V."/>
            <person name="Clum A."/>
            <person name="Steindorff A."/>
            <person name="Ohm R."/>
            <person name="Martin F."/>
            <person name="Silar P."/>
            <person name="Natvig D."/>
            <person name="Lalanne C."/>
            <person name="Gautier V."/>
            <person name="Ament-Velasquez S.L."/>
            <person name="Kruys A."/>
            <person name="Hutchinson M.I."/>
            <person name="Powell A.J."/>
            <person name="Barry K."/>
            <person name="Miller A.N."/>
            <person name="Grigoriev I.V."/>
            <person name="Debuchy R."/>
            <person name="Gladieux P."/>
            <person name="Thoren M.H."/>
            <person name="Johannesson H."/>
        </authorList>
    </citation>
    <scope>NUCLEOTIDE SEQUENCE</scope>
    <source>
        <strain evidence="12">CBS 307.81</strain>
    </source>
</reference>
<dbReference type="InterPro" id="IPR012501">
    <property type="entry name" value="Vps54_C"/>
</dbReference>
<dbReference type="GO" id="GO:0015031">
    <property type="term" value="P:protein transport"/>
    <property type="evidence" value="ECO:0007669"/>
    <property type="project" value="UniProtKB-KW"/>
</dbReference>
<evidence type="ECO:0000256" key="7">
    <source>
        <dbReference type="ARBA" id="ARBA00023054"/>
    </source>
</evidence>
<keyword evidence="7 8" id="KW-0175">Coiled coil</keyword>
<evidence type="ECO:0000256" key="6">
    <source>
        <dbReference type="ARBA" id="ARBA00023034"/>
    </source>
</evidence>
<dbReference type="InterPro" id="IPR019515">
    <property type="entry name" value="VPS54_N"/>
</dbReference>
<feature type="compositionally biased region" description="Low complexity" evidence="9">
    <location>
        <begin position="179"/>
        <end position="200"/>
    </location>
</feature>
<keyword evidence="6" id="KW-0333">Golgi apparatus</keyword>
<evidence type="ECO:0000256" key="8">
    <source>
        <dbReference type="SAM" id="Coils"/>
    </source>
</evidence>
<evidence type="ECO:0000259" key="10">
    <source>
        <dbReference type="Pfam" id="PF07928"/>
    </source>
</evidence>
<feature type="region of interest" description="Disordered" evidence="9">
    <location>
        <begin position="619"/>
        <end position="642"/>
    </location>
</feature>
<evidence type="ECO:0000256" key="1">
    <source>
        <dbReference type="ARBA" id="ARBA00004601"/>
    </source>
</evidence>
<dbReference type="PANTHER" id="PTHR12965:SF0">
    <property type="entry name" value="VACUOLAR PROTEIN SORTING-ASSOCIATED PROTEIN 54"/>
    <property type="match status" value="1"/>
</dbReference>
<dbReference type="GO" id="GO:0005829">
    <property type="term" value="C:cytosol"/>
    <property type="evidence" value="ECO:0007669"/>
    <property type="project" value="GOC"/>
</dbReference>
<dbReference type="GO" id="GO:0000938">
    <property type="term" value="C:GARP complex"/>
    <property type="evidence" value="ECO:0007669"/>
    <property type="project" value="InterPro"/>
</dbReference>
<dbReference type="PANTHER" id="PTHR12965">
    <property type="entry name" value="VACUOLAR PROTEIN SORTING 54"/>
    <property type="match status" value="1"/>
</dbReference>
<feature type="coiled-coil region" evidence="8">
    <location>
        <begin position="309"/>
        <end position="343"/>
    </location>
</feature>
<name>A0AA40DGW1_9PEZI</name>
<evidence type="ECO:0000313" key="12">
    <source>
        <dbReference type="EMBL" id="KAK0673990.1"/>
    </source>
</evidence>
<dbReference type="GO" id="GO:0019905">
    <property type="term" value="F:syntaxin binding"/>
    <property type="evidence" value="ECO:0007669"/>
    <property type="project" value="TreeGrafter"/>
</dbReference>
<feature type="region of interest" description="Disordered" evidence="9">
    <location>
        <begin position="142"/>
        <end position="221"/>
    </location>
</feature>
<feature type="region of interest" description="Disordered" evidence="9">
    <location>
        <begin position="1092"/>
        <end position="1162"/>
    </location>
</feature>
<feature type="region of interest" description="Disordered" evidence="9">
    <location>
        <begin position="783"/>
        <end position="823"/>
    </location>
</feature>
<dbReference type="GO" id="GO:0006896">
    <property type="term" value="P:Golgi to vacuole transport"/>
    <property type="evidence" value="ECO:0007669"/>
    <property type="project" value="TreeGrafter"/>
</dbReference>
<feature type="domain" description="Vacuolar protein sorting-associated protein 54 N-terminal" evidence="11">
    <location>
        <begin position="278"/>
        <end position="390"/>
    </location>
</feature>
<evidence type="ECO:0000256" key="5">
    <source>
        <dbReference type="ARBA" id="ARBA00022927"/>
    </source>
</evidence>
<evidence type="ECO:0000256" key="3">
    <source>
        <dbReference type="ARBA" id="ARBA00017665"/>
    </source>
</evidence>
<feature type="region of interest" description="Disordered" evidence="9">
    <location>
        <begin position="534"/>
        <end position="567"/>
    </location>
</feature>
<dbReference type="EMBL" id="JAULSY010000003">
    <property type="protein sequence ID" value="KAK0673990.1"/>
    <property type="molecule type" value="Genomic_DNA"/>
</dbReference>
<comment type="similarity">
    <text evidence="2">Belongs to the VPS54 family.</text>
</comment>
<comment type="subcellular location">
    <subcellularLocation>
        <location evidence="1">Golgi apparatus</location>
        <location evidence="1">trans-Golgi network</location>
    </subcellularLocation>
</comment>
<comment type="caution">
    <text evidence="12">The sequence shown here is derived from an EMBL/GenBank/DDBJ whole genome shotgun (WGS) entry which is preliminary data.</text>
</comment>
<feature type="compositionally biased region" description="Polar residues" evidence="9">
    <location>
        <begin position="554"/>
        <end position="567"/>
    </location>
</feature>
<dbReference type="Pfam" id="PF07928">
    <property type="entry name" value="Vps54"/>
    <property type="match status" value="1"/>
</dbReference>
<keyword evidence="13" id="KW-1185">Reference proteome</keyword>
<feature type="domain" description="Vacuolar protein sorting-associated protein 54 C-terminal" evidence="10">
    <location>
        <begin position="834"/>
        <end position="966"/>
    </location>
</feature>
<feature type="region of interest" description="Disordered" evidence="9">
    <location>
        <begin position="87"/>
        <end position="110"/>
    </location>
</feature>
<accession>A0AA40DGW1</accession>
<keyword evidence="5" id="KW-0653">Protein transport</keyword>
<proteinExistence type="inferred from homology"/>
<evidence type="ECO:0000259" key="11">
    <source>
        <dbReference type="Pfam" id="PF10475"/>
    </source>
</evidence>
<keyword evidence="4" id="KW-0813">Transport</keyword>
<dbReference type="InterPro" id="IPR039745">
    <property type="entry name" value="Vps54"/>
</dbReference>
<dbReference type="Pfam" id="PF10475">
    <property type="entry name" value="Vps54_N"/>
    <property type="match status" value="1"/>
</dbReference>
<feature type="compositionally biased region" description="Polar residues" evidence="9">
    <location>
        <begin position="1118"/>
        <end position="1128"/>
    </location>
</feature>
<protein>
    <recommendedName>
        <fullName evidence="3">Vacuolar protein sorting-associated protein 54</fullName>
    </recommendedName>
</protein>
<evidence type="ECO:0000256" key="9">
    <source>
        <dbReference type="SAM" id="MobiDB-lite"/>
    </source>
</evidence>
<dbReference type="Proteomes" id="UP001174997">
    <property type="component" value="Unassembled WGS sequence"/>
</dbReference>
<gene>
    <name evidence="12" type="ORF">QBC41DRAFT_69626</name>
</gene>